<evidence type="ECO:0000313" key="2">
    <source>
        <dbReference type="Proteomes" id="UP000035800"/>
    </source>
</evidence>
<dbReference type="STRING" id="758847.LSS_17310"/>
<evidence type="ECO:0000313" key="1">
    <source>
        <dbReference type="EMBL" id="EKT85491.1"/>
    </source>
</evidence>
<gene>
    <name evidence="1" type="ORF">LSS_17310</name>
</gene>
<proteinExistence type="predicted"/>
<protein>
    <submittedName>
        <fullName evidence="1">Uncharacterized protein</fullName>
    </submittedName>
</protein>
<dbReference type="AlphaFoldDB" id="K8XXA0"/>
<sequence>MVPNPKKCKTVLKGSWVYPCRIKWSILISTYLAILCFKHFQNVTELEKKQIDESYFKNTTVGLFLNAMF</sequence>
<name>K8XXA0_9LEPT</name>
<dbReference type="KEGG" id="lst:LSS_17310"/>
<reference evidence="1 2" key="2">
    <citation type="journal article" date="2014" name="Emerg. Microbes Infect.">
        <title>Potential impact on kidney infection: a whole-genome analysis of Leptospira santarosai serovar Shermani.</title>
        <authorList>
            <person name="Chou L.F."/>
            <person name="Chen T.W."/>
            <person name="Ko Y.C."/>
            <person name="Pan M.J."/>
            <person name="Tian Y.C."/>
            <person name="Chiu C.H."/>
            <person name="Tang P."/>
            <person name="Hung C.C."/>
            <person name="Yang C.W."/>
        </authorList>
    </citation>
    <scope>NUCLEOTIDE SEQUENCE</scope>
    <source>
        <strain evidence="1 2">LT 821</strain>
    </source>
</reference>
<organism evidence="1 2">
    <name type="scientific">Leptospira santarosai serovar Shermani str. LT 821</name>
    <dbReference type="NCBI Taxonomy" id="758847"/>
    <lineage>
        <taxon>Bacteria</taxon>
        <taxon>Pseudomonadati</taxon>
        <taxon>Spirochaetota</taxon>
        <taxon>Spirochaetia</taxon>
        <taxon>Leptospirales</taxon>
        <taxon>Leptospiraceae</taxon>
        <taxon>Leptospira</taxon>
    </lineage>
</organism>
<reference evidence="1 2" key="1">
    <citation type="journal article" date="2012" name="Gene">
        <title>Sequence of Leptospira santarosai serovar Shermani genome and prediction of virulence-associated genes.</title>
        <authorList>
            <person name="Chou L.F."/>
            <person name="Chen Y.T."/>
            <person name="Lu C.W."/>
            <person name="Ko Y.C."/>
            <person name="Tang C.Y."/>
            <person name="Pan M.J."/>
            <person name="Tian Y.C."/>
            <person name="Chiu C.H."/>
            <person name="Hung C.C."/>
            <person name="Yang C.W."/>
        </authorList>
    </citation>
    <scope>NUCLEOTIDE SEQUENCE [LARGE SCALE GENOMIC DNA]</scope>
    <source>
        <strain evidence="1">LT 821</strain>
    </source>
</reference>
<accession>K8XXA0</accession>
<dbReference type="Proteomes" id="UP000035800">
    <property type="component" value="Chromosome II"/>
</dbReference>
<dbReference type="EMBL" id="CP006695">
    <property type="protein sequence ID" value="EKT85491.1"/>
    <property type="molecule type" value="Genomic_DNA"/>
</dbReference>